<feature type="chain" id="PRO_5045763721" evidence="1">
    <location>
        <begin position="21"/>
        <end position="171"/>
    </location>
</feature>
<proteinExistence type="predicted"/>
<organism evidence="2 3">
    <name type="scientific">Nocardioides marmoribigeumensis</name>
    <dbReference type="NCBI Taxonomy" id="433649"/>
    <lineage>
        <taxon>Bacteria</taxon>
        <taxon>Bacillati</taxon>
        <taxon>Actinomycetota</taxon>
        <taxon>Actinomycetes</taxon>
        <taxon>Propionibacteriales</taxon>
        <taxon>Nocardioidaceae</taxon>
        <taxon>Nocardioides</taxon>
    </lineage>
</organism>
<name>A0ABU2BVS4_9ACTN</name>
<dbReference type="PROSITE" id="PS51257">
    <property type="entry name" value="PROKAR_LIPOPROTEIN"/>
    <property type="match status" value="1"/>
</dbReference>
<accession>A0ABU2BVS4</accession>
<sequence length="171" mass="18310">MKLMHAIPVVVLVATSGLLAGCGTNDDETAAKNIKASILKEQVAGADLTGRQAGCLADNIVDKIGVDQLKKYGLLDKDLKVDDKLTDVKLKKDDADAMAASFTGCVDAEGLIEKQFSQAASGMSDKQQQCIKDVLTKDRVEKILSLTFQGKSSQIQEDLRPDLVKCIQPSS</sequence>
<reference evidence="2 3" key="1">
    <citation type="submission" date="2023-07" db="EMBL/GenBank/DDBJ databases">
        <title>Sequencing the genomes of 1000 actinobacteria strains.</title>
        <authorList>
            <person name="Klenk H.-P."/>
        </authorList>
    </citation>
    <scope>NUCLEOTIDE SEQUENCE [LARGE SCALE GENOMIC DNA]</scope>
    <source>
        <strain evidence="2 3">DSM 19426</strain>
    </source>
</reference>
<feature type="signal peptide" evidence="1">
    <location>
        <begin position="1"/>
        <end position="20"/>
    </location>
</feature>
<dbReference type="RefSeq" id="WP_310302054.1">
    <property type="nucleotide sequence ID" value="NZ_BAAAPS010000013.1"/>
</dbReference>
<dbReference type="EMBL" id="JAVDYG010000001">
    <property type="protein sequence ID" value="MDR7362725.1"/>
    <property type="molecule type" value="Genomic_DNA"/>
</dbReference>
<evidence type="ECO:0000313" key="2">
    <source>
        <dbReference type="EMBL" id="MDR7362725.1"/>
    </source>
</evidence>
<evidence type="ECO:0000313" key="3">
    <source>
        <dbReference type="Proteomes" id="UP001183648"/>
    </source>
</evidence>
<protein>
    <submittedName>
        <fullName evidence="2">Propanediol dehydratase large subunit</fullName>
    </submittedName>
</protein>
<evidence type="ECO:0000256" key="1">
    <source>
        <dbReference type="SAM" id="SignalP"/>
    </source>
</evidence>
<keyword evidence="1" id="KW-0732">Signal</keyword>
<comment type="caution">
    <text evidence="2">The sequence shown here is derived from an EMBL/GenBank/DDBJ whole genome shotgun (WGS) entry which is preliminary data.</text>
</comment>
<dbReference type="Proteomes" id="UP001183648">
    <property type="component" value="Unassembled WGS sequence"/>
</dbReference>
<keyword evidence="3" id="KW-1185">Reference proteome</keyword>
<gene>
    <name evidence="2" type="ORF">J2S63_002278</name>
</gene>